<dbReference type="InterPro" id="IPR012000">
    <property type="entry name" value="Thiamin_PyroP_enz_cen_dom"/>
</dbReference>
<feature type="domain" description="Thiamine pyrophosphate enzyme N-terminal TPP-binding" evidence="7">
    <location>
        <begin position="11"/>
        <end position="122"/>
    </location>
</feature>
<organism evidence="8 9">
    <name type="scientific">Streptacidiphilus pinicola</name>
    <dbReference type="NCBI Taxonomy" id="2219663"/>
    <lineage>
        <taxon>Bacteria</taxon>
        <taxon>Bacillati</taxon>
        <taxon>Actinomycetota</taxon>
        <taxon>Actinomycetes</taxon>
        <taxon>Kitasatosporales</taxon>
        <taxon>Streptomycetaceae</taxon>
        <taxon>Streptacidiphilus</taxon>
    </lineage>
</organism>
<accession>A0A2X0ILL4</accession>
<gene>
    <name evidence="8" type="ORF">DN069_08860</name>
</gene>
<feature type="domain" description="Thiamine pyrophosphate enzyme central" evidence="5">
    <location>
        <begin position="195"/>
        <end position="319"/>
    </location>
</feature>
<evidence type="ECO:0000256" key="2">
    <source>
        <dbReference type="ARBA" id="ARBA00023052"/>
    </source>
</evidence>
<dbReference type="Pfam" id="PF02775">
    <property type="entry name" value="TPP_enzyme_C"/>
    <property type="match status" value="1"/>
</dbReference>
<dbReference type="Gene3D" id="3.40.50.1220">
    <property type="entry name" value="TPP-binding domain"/>
    <property type="match status" value="1"/>
</dbReference>
<evidence type="ECO:0000259" key="5">
    <source>
        <dbReference type="Pfam" id="PF00205"/>
    </source>
</evidence>
<dbReference type="GO" id="GO:0009099">
    <property type="term" value="P:L-valine biosynthetic process"/>
    <property type="evidence" value="ECO:0007669"/>
    <property type="project" value="TreeGrafter"/>
</dbReference>
<protein>
    <submittedName>
        <fullName evidence="8">Thiamine pyrophosphate-binding protein</fullName>
    </submittedName>
</protein>
<comment type="similarity">
    <text evidence="1 3">Belongs to the TPP enzyme family.</text>
</comment>
<evidence type="ECO:0000259" key="7">
    <source>
        <dbReference type="Pfam" id="PF02776"/>
    </source>
</evidence>
<dbReference type="InterPro" id="IPR029035">
    <property type="entry name" value="DHS-like_NAD/FAD-binding_dom"/>
</dbReference>
<evidence type="ECO:0000259" key="6">
    <source>
        <dbReference type="Pfam" id="PF02775"/>
    </source>
</evidence>
<proteinExistence type="inferred from homology"/>
<dbReference type="CDD" id="cd00568">
    <property type="entry name" value="TPP_enzymes"/>
    <property type="match status" value="1"/>
</dbReference>
<comment type="caution">
    <text evidence="8">The sequence shown here is derived from an EMBL/GenBank/DDBJ whole genome shotgun (WGS) entry which is preliminary data.</text>
</comment>
<keyword evidence="9" id="KW-1185">Reference proteome</keyword>
<dbReference type="GO" id="GO:0009097">
    <property type="term" value="P:isoleucine biosynthetic process"/>
    <property type="evidence" value="ECO:0007669"/>
    <property type="project" value="TreeGrafter"/>
</dbReference>
<dbReference type="GO" id="GO:0030976">
    <property type="term" value="F:thiamine pyrophosphate binding"/>
    <property type="evidence" value="ECO:0007669"/>
    <property type="project" value="InterPro"/>
</dbReference>
<reference evidence="8 9" key="1">
    <citation type="submission" date="2018-06" db="EMBL/GenBank/DDBJ databases">
        <title>Streptacidiphilus pinicola sp. nov., isolated from pine grove soil.</title>
        <authorList>
            <person name="Roh S.G."/>
            <person name="Park S."/>
            <person name="Kim M.-K."/>
            <person name="Yun B.-R."/>
            <person name="Park J."/>
            <person name="Kim M.J."/>
            <person name="Kim Y.S."/>
            <person name="Kim S.B."/>
        </authorList>
    </citation>
    <scope>NUCLEOTIDE SEQUENCE [LARGE SCALE GENOMIC DNA]</scope>
    <source>
        <strain evidence="8 9">MMS16-CNU450</strain>
    </source>
</reference>
<dbReference type="SUPFAM" id="SSF52467">
    <property type="entry name" value="DHS-like NAD/FAD-binding domain"/>
    <property type="match status" value="1"/>
</dbReference>
<dbReference type="CDD" id="cd07035">
    <property type="entry name" value="TPP_PYR_POX_like"/>
    <property type="match status" value="1"/>
</dbReference>
<evidence type="ECO:0000256" key="4">
    <source>
        <dbReference type="SAM" id="MobiDB-lite"/>
    </source>
</evidence>
<feature type="compositionally biased region" description="Polar residues" evidence="4">
    <location>
        <begin position="570"/>
        <end position="579"/>
    </location>
</feature>
<dbReference type="OrthoDB" id="2443624at2"/>
<dbReference type="InterPro" id="IPR012001">
    <property type="entry name" value="Thiamin_PyroP_enz_TPP-bd_dom"/>
</dbReference>
<sequence length="591" mass="61585">MAETTYPSPWHAVVDALVHHGVDTVFGLPGDDLGALHALEDAPVRMLLCRDQRSALFLATGHALQSGRTAVCVVGKGPAVANAVTGLLEAHTSGVPLVVLAGGTATKRRDSGAFQEVDQLALVRPLVKWAARIDHPDRLVPALDKAFLLAASGAPGPVYVELPDDLLDLEIVRTRPWADAPEVATAVTADGVDSRALALVRAARRPVLLVGGGMRGRNGERRIEALADRLGAAVFATASGRGVVDETHPHFAGLAGLYSPAELAPVWSEADLLITLGSRLEETATFNGFVGPGVPVLQVNLDPAGLSTEFPGLGLLGEGAAVVAHWLRELGPHPTEAEADATWPDTVTECRAAAHAAVAARLAEMAAGDTLHVAEVLAALDRLAPADRILVQENGLQDMWSYFFPHWTVGAEAGSVVPSEQTTLGFGTAAAGGVKLAAGDRPVIAFVGDGAFAMVANDIATLAREGVGVTYVVLRNSGYGWLQCQLDQHGAESTRFAFLGEEMGSTLPVHPAAWHAVVRDKSALADLLGEALLNSSKGRVAVLEIPVTIADAPPGITELDGDFPGAATDSAPNPASKNVSKNEEERPTDEQ</sequence>
<dbReference type="GO" id="GO:0000287">
    <property type="term" value="F:magnesium ion binding"/>
    <property type="evidence" value="ECO:0007669"/>
    <property type="project" value="InterPro"/>
</dbReference>
<dbReference type="Gene3D" id="3.40.50.970">
    <property type="match status" value="2"/>
</dbReference>
<dbReference type="InterPro" id="IPR029061">
    <property type="entry name" value="THDP-binding"/>
</dbReference>
<dbReference type="RefSeq" id="WP_111500319.1">
    <property type="nucleotide sequence ID" value="NZ_QKYN01000035.1"/>
</dbReference>
<evidence type="ECO:0000313" key="9">
    <source>
        <dbReference type="Proteomes" id="UP000248889"/>
    </source>
</evidence>
<dbReference type="AlphaFoldDB" id="A0A2X0ILL4"/>
<dbReference type="PANTHER" id="PTHR18968:SF167">
    <property type="entry name" value="ACETOLACTATE SYNTHASE LARGE SUBUNIT ILVB2-RELATED"/>
    <property type="match status" value="1"/>
</dbReference>
<dbReference type="GO" id="GO:0005948">
    <property type="term" value="C:acetolactate synthase complex"/>
    <property type="evidence" value="ECO:0007669"/>
    <property type="project" value="TreeGrafter"/>
</dbReference>
<name>A0A2X0ILL4_9ACTN</name>
<dbReference type="Pfam" id="PF02776">
    <property type="entry name" value="TPP_enzyme_N"/>
    <property type="match status" value="1"/>
</dbReference>
<dbReference type="EMBL" id="QKYN01000035">
    <property type="protein sequence ID" value="RAG86004.1"/>
    <property type="molecule type" value="Genomic_DNA"/>
</dbReference>
<keyword evidence="2 3" id="KW-0786">Thiamine pyrophosphate</keyword>
<dbReference type="InterPro" id="IPR045229">
    <property type="entry name" value="TPP_enz"/>
</dbReference>
<evidence type="ECO:0000313" key="8">
    <source>
        <dbReference type="EMBL" id="RAG86004.1"/>
    </source>
</evidence>
<dbReference type="GO" id="GO:0050660">
    <property type="term" value="F:flavin adenine dinucleotide binding"/>
    <property type="evidence" value="ECO:0007669"/>
    <property type="project" value="TreeGrafter"/>
</dbReference>
<dbReference type="SUPFAM" id="SSF52518">
    <property type="entry name" value="Thiamin diphosphate-binding fold (THDP-binding)"/>
    <property type="match status" value="2"/>
</dbReference>
<feature type="compositionally biased region" description="Basic and acidic residues" evidence="4">
    <location>
        <begin position="580"/>
        <end position="591"/>
    </location>
</feature>
<evidence type="ECO:0000256" key="1">
    <source>
        <dbReference type="ARBA" id="ARBA00007812"/>
    </source>
</evidence>
<feature type="region of interest" description="Disordered" evidence="4">
    <location>
        <begin position="554"/>
        <end position="591"/>
    </location>
</feature>
<evidence type="ECO:0000256" key="3">
    <source>
        <dbReference type="RuleBase" id="RU362132"/>
    </source>
</evidence>
<dbReference type="Proteomes" id="UP000248889">
    <property type="component" value="Unassembled WGS sequence"/>
</dbReference>
<dbReference type="PANTHER" id="PTHR18968">
    <property type="entry name" value="THIAMINE PYROPHOSPHATE ENZYMES"/>
    <property type="match status" value="1"/>
</dbReference>
<dbReference type="Pfam" id="PF00205">
    <property type="entry name" value="TPP_enzyme_M"/>
    <property type="match status" value="1"/>
</dbReference>
<feature type="domain" description="Thiamine pyrophosphate enzyme TPP-binding" evidence="6">
    <location>
        <begin position="421"/>
        <end position="544"/>
    </location>
</feature>
<dbReference type="InterPro" id="IPR011766">
    <property type="entry name" value="TPP_enzyme_TPP-bd"/>
</dbReference>
<dbReference type="GO" id="GO:0003984">
    <property type="term" value="F:acetolactate synthase activity"/>
    <property type="evidence" value="ECO:0007669"/>
    <property type="project" value="TreeGrafter"/>
</dbReference>